<dbReference type="AlphaFoldDB" id="A0A0V1GE91"/>
<reference evidence="1 2" key="1">
    <citation type="submission" date="2015-01" db="EMBL/GenBank/DDBJ databases">
        <title>Evolution of Trichinella species and genotypes.</title>
        <authorList>
            <person name="Korhonen P.K."/>
            <person name="Edoardo P."/>
            <person name="Giuseppe L.R."/>
            <person name="Gasser R.B."/>
        </authorList>
    </citation>
    <scope>NUCLEOTIDE SEQUENCE [LARGE SCALE GENOMIC DNA]</scope>
    <source>
        <strain evidence="1">ISS1029</strain>
    </source>
</reference>
<organism evidence="1 2">
    <name type="scientific">Trichinella zimbabwensis</name>
    <dbReference type="NCBI Taxonomy" id="268475"/>
    <lineage>
        <taxon>Eukaryota</taxon>
        <taxon>Metazoa</taxon>
        <taxon>Ecdysozoa</taxon>
        <taxon>Nematoda</taxon>
        <taxon>Enoplea</taxon>
        <taxon>Dorylaimia</taxon>
        <taxon>Trichinellida</taxon>
        <taxon>Trichinellidae</taxon>
        <taxon>Trichinella</taxon>
    </lineage>
</organism>
<name>A0A0V1GE91_9BILA</name>
<comment type="caution">
    <text evidence="1">The sequence shown here is derived from an EMBL/GenBank/DDBJ whole genome shotgun (WGS) entry which is preliminary data.</text>
</comment>
<keyword evidence="2" id="KW-1185">Reference proteome</keyword>
<gene>
    <name evidence="1" type="ORF">T11_9419</name>
</gene>
<evidence type="ECO:0000313" key="2">
    <source>
        <dbReference type="Proteomes" id="UP000055024"/>
    </source>
</evidence>
<accession>A0A0V1GE91</accession>
<protein>
    <submittedName>
        <fullName evidence="1">Uncharacterized protein</fullName>
    </submittedName>
</protein>
<dbReference type="EMBL" id="JYDP01002712">
    <property type="protein sequence ID" value="KRY96570.1"/>
    <property type="molecule type" value="Genomic_DNA"/>
</dbReference>
<sequence>MSVFVRHFLASKCFSEFALLFSENVSYGIIVVRNTEMPASVG</sequence>
<proteinExistence type="predicted"/>
<dbReference type="Proteomes" id="UP000055024">
    <property type="component" value="Unassembled WGS sequence"/>
</dbReference>
<evidence type="ECO:0000313" key="1">
    <source>
        <dbReference type="EMBL" id="KRY96570.1"/>
    </source>
</evidence>